<name>A0A4R7Q060_9FLAO</name>
<organism evidence="1 2">
    <name type="scientific">Gelidibacter sediminis</name>
    <dbReference type="NCBI Taxonomy" id="1608710"/>
    <lineage>
        <taxon>Bacteria</taxon>
        <taxon>Pseudomonadati</taxon>
        <taxon>Bacteroidota</taxon>
        <taxon>Flavobacteriia</taxon>
        <taxon>Flavobacteriales</taxon>
        <taxon>Flavobacteriaceae</taxon>
        <taxon>Gelidibacter</taxon>
    </lineage>
</organism>
<reference evidence="1 2" key="1">
    <citation type="submission" date="2019-03" db="EMBL/GenBank/DDBJ databases">
        <title>Genomic Encyclopedia of Archaeal and Bacterial Type Strains, Phase II (KMG-II): from individual species to whole genera.</title>
        <authorList>
            <person name="Goeker M."/>
        </authorList>
    </citation>
    <scope>NUCLEOTIDE SEQUENCE [LARGE SCALE GENOMIC DNA]</scope>
    <source>
        <strain evidence="1 2">DSM 28135</strain>
    </source>
</reference>
<protein>
    <submittedName>
        <fullName evidence="1">Uncharacterized protein</fullName>
    </submittedName>
</protein>
<accession>A0A4R7Q060</accession>
<dbReference type="Proteomes" id="UP000294689">
    <property type="component" value="Unassembled WGS sequence"/>
</dbReference>
<comment type="caution">
    <text evidence="1">The sequence shown here is derived from an EMBL/GenBank/DDBJ whole genome shotgun (WGS) entry which is preliminary data.</text>
</comment>
<keyword evidence="2" id="KW-1185">Reference proteome</keyword>
<sequence>MEMRSLLKFGFKSVVALFAIGVGTKLGKDAINDLKQFQDNRKHVDNGRNR</sequence>
<evidence type="ECO:0000313" key="1">
    <source>
        <dbReference type="EMBL" id="TDU39969.1"/>
    </source>
</evidence>
<gene>
    <name evidence="1" type="ORF">BXY82_2008</name>
</gene>
<evidence type="ECO:0000313" key="2">
    <source>
        <dbReference type="Proteomes" id="UP000294689"/>
    </source>
</evidence>
<proteinExistence type="predicted"/>
<dbReference type="EMBL" id="SOBW01000008">
    <property type="protein sequence ID" value="TDU39969.1"/>
    <property type="molecule type" value="Genomic_DNA"/>
</dbReference>
<dbReference type="AlphaFoldDB" id="A0A4R7Q060"/>